<accession>A0A1Q5ZSU2</accession>
<dbReference type="InterPro" id="IPR001907">
    <property type="entry name" value="ClpP"/>
</dbReference>
<dbReference type="Proteomes" id="UP000186720">
    <property type="component" value="Unassembled WGS sequence"/>
</dbReference>
<dbReference type="GO" id="GO:0004252">
    <property type="term" value="F:serine-type endopeptidase activity"/>
    <property type="evidence" value="ECO:0007669"/>
    <property type="project" value="InterPro"/>
</dbReference>
<reference evidence="8 9" key="1">
    <citation type="submission" date="2016-11" db="EMBL/GenBank/DDBJ databases">
        <title>Whole Genome Sequencing of Mucilaginibacter polytrichastri RG4-7(T) isolated from the moss sample.</title>
        <authorList>
            <person name="Li Y."/>
        </authorList>
    </citation>
    <scope>NUCLEOTIDE SEQUENCE [LARGE SCALE GENOMIC DNA]</scope>
    <source>
        <strain evidence="8 9">RG4-7</strain>
    </source>
</reference>
<sequence length="400" mass="43683">MNPIFKIYLYDTETDCIGSGTLSSSYIQTQLQQAAGADVEVHISSVGGSAFDAIAIYDLLKKYPGKVTTYIDALAASAASVVAMGGQQIVMSKYALLMIHKPMVGSGGNADELLKDVQMLNVVQSRLAQIYTDKTRLDEVTINSLINSVTWMTADQALDLGFIDLIDDYQVPVTNSAIIKAYTNNAPAVYQRCINKILTNNQKTKMNIQNNDLIDKTSTVLDKLMNFFKKVINKQTITDKGVLHHAGELDKSTEVYQDEDLTTPAADDTYTTADGKQLAVTGGKVQKVAAPDADATDDDDDMPDDVFKKIKTGDVKNQIAAIRAKLHAQNALLAEARTALETANTRLKQTREEVKNEIKSTFTPEGSRRSNKAQTEDQPFFAPQSTLAQNAVKKAVKDAQ</sequence>
<dbReference type="GO" id="GO:0004176">
    <property type="term" value="F:ATP-dependent peptidase activity"/>
    <property type="evidence" value="ECO:0007669"/>
    <property type="project" value="InterPro"/>
</dbReference>
<dbReference type="GO" id="GO:0009368">
    <property type="term" value="C:endopeptidase Clp complex"/>
    <property type="evidence" value="ECO:0007669"/>
    <property type="project" value="TreeGrafter"/>
</dbReference>
<dbReference type="SUPFAM" id="SSF52096">
    <property type="entry name" value="ClpP/crotonase"/>
    <property type="match status" value="1"/>
</dbReference>
<evidence type="ECO:0000256" key="5">
    <source>
        <dbReference type="ARBA" id="ARBA00022825"/>
    </source>
</evidence>
<name>A0A1Q5ZSU2_9SPHI</name>
<keyword evidence="5" id="KW-0720">Serine protease</keyword>
<dbReference type="STRING" id="1302689.RG47T_0278"/>
<evidence type="ECO:0000256" key="2">
    <source>
        <dbReference type="ARBA" id="ARBA00022490"/>
    </source>
</evidence>
<dbReference type="PANTHER" id="PTHR10381">
    <property type="entry name" value="ATP-DEPENDENT CLP PROTEASE PROTEOLYTIC SUBUNIT"/>
    <property type="match status" value="1"/>
</dbReference>
<dbReference type="PRINTS" id="PR00127">
    <property type="entry name" value="CLPPROTEASEP"/>
</dbReference>
<dbReference type="InterPro" id="IPR029045">
    <property type="entry name" value="ClpP/crotonase-like_dom_sf"/>
</dbReference>
<keyword evidence="9" id="KW-1185">Reference proteome</keyword>
<dbReference type="CDD" id="cd07016">
    <property type="entry name" value="S14_ClpP_1"/>
    <property type="match status" value="1"/>
</dbReference>
<evidence type="ECO:0000313" key="8">
    <source>
        <dbReference type="EMBL" id="OKS84841.1"/>
    </source>
</evidence>
<dbReference type="GO" id="GO:0051117">
    <property type="term" value="F:ATPase binding"/>
    <property type="evidence" value="ECO:0007669"/>
    <property type="project" value="TreeGrafter"/>
</dbReference>
<comment type="similarity">
    <text evidence="1 6">Belongs to the peptidase S14 family.</text>
</comment>
<keyword evidence="4" id="KW-0378">Hydrolase</keyword>
<dbReference type="PANTHER" id="PTHR10381:SF70">
    <property type="entry name" value="ATP-DEPENDENT CLP PROTEASE PROTEOLYTIC SUBUNIT"/>
    <property type="match status" value="1"/>
</dbReference>
<evidence type="ECO:0000313" key="9">
    <source>
        <dbReference type="Proteomes" id="UP000186720"/>
    </source>
</evidence>
<evidence type="ECO:0000256" key="3">
    <source>
        <dbReference type="ARBA" id="ARBA00022670"/>
    </source>
</evidence>
<evidence type="ECO:0000256" key="7">
    <source>
        <dbReference type="SAM" id="MobiDB-lite"/>
    </source>
</evidence>
<gene>
    <name evidence="8" type="ORF">RG47T_0278</name>
</gene>
<dbReference type="Pfam" id="PF00574">
    <property type="entry name" value="CLP_protease"/>
    <property type="match status" value="1"/>
</dbReference>
<feature type="region of interest" description="Disordered" evidence="7">
    <location>
        <begin position="350"/>
        <end position="386"/>
    </location>
</feature>
<dbReference type="NCBIfam" id="NF045542">
    <property type="entry name" value="Clp_rel_HeadMat"/>
    <property type="match status" value="1"/>
</dbReference>
<keyword evidence="3" id="KW-0645">Protease</keyword>
<evidence type="ECO:0000256" key="6">
    <source>
        <dbReference type="RuleBase" id="RU003567"/>
    </source>
</evidence>
<evidence type="ECO:0000256" key="1">
    <source>
        <dbReference type="ARBA" id="ARBA00007039"/>
    </source>
</evidence>
<dbReference type="EMBL" id="MPPL01000001">
    <property type="protein sequence ID" value="OKS84841.1"/>
    <property type="molecule type" value="Genomic_DNA"/>
</dbReference>
<organism evidence="8 9">
    <name type="scientific">Mucilaginibacter polytrichastri</name>
    <dbReference type="NCBI Taxonomy" id="1302689"/>
    <lineage>
        <taxon>Bacteria</taxon>
        <taxon>Pseudomonadati</taxon>
        <taxon>Bacteroidota</taxon>
        <taxon>Sphingobacteriia</taxon>
        <taxon>Sphingobacteriales</taxon>
        <taxon>Sphingobacteriaceae</taxon>
        <taxon>Mucilaginibacter</taxon>
    </lineage>
</organism>
<proteinExistence type="inferred from homology"/>
<dbReference type="GO" id="GO:0006515">
    <property type="term" value="P:protein quality control for misfolded or incompletely synthesized proteins"/>
    <property type="evidence" value="ECO:0007669"/>
    <property type="project" value="TreeGrafter"/>
</dbReference>
<dbReference type="InterPro" id="IPR023562">
    <property type="entry name" value="ClpP/TepA"/>
</dbReference>
<dbReference type="Gene3D" id="3.90.226.10">
    <property type="entry name" value="2-enoyl-CoA Hydratase, Chain A, domain 1"/>
    <property type="match status" value="1"/>
</dbReference>
<comment type="caution">
    <text evidence="8">The sequence shown here is derived from an EMBL/GenBank/DDBJ whole genome shotgun (WGS) entry which is preliminary data.</text>
</comment>
<keyword evidence="2" id="KW-0963">Cytoplasm</keyword>
<dbReference type="AlphaFoldDB" id="A0A1Q5ZSU2"/>
<protein>
    <recommendedName>
        <fullName evidence="6">ATP-dependent Clp protease proteolytic subunit</fullName>
    </recommendedName>
</protein>
<dbReference type="OrthoDB" id="9806592at2"/>
<dbReference type="RefSeq" id="WP_074487554.1">
    <property type="nucleotide sequence ID" value="NZ_FPAM01000001.1"/>
</dbReference>
<evidence type="ECO:0000256" key="4">
    <source>
        <dbReference type="ARBA" id="ARBA00022801"/>
    </source>
</evidence>
<feature type="compositionally biased region" description="Polar residues" evidence="7">
    <location>
        <begin position="372"/>
        <end position="386"/>
    </location>
</feature>